<name>A0A182VVA2_9DIPT</name>
<evidence type="ECO:0000313" key="3">
    <source>
        <dbReference type="EnsemblMetazoa" id="AMIN001997-PA"/>
    </source>
</evidence>
<dbReference type="Pfam" id="PF00060">
    <property type="entry name" value="Lig_chan"/>
    <property type="match status" value="1"/>
</dbReference>
<evidence type="ECO:0000259" key="2">
    <source>
        <dbReference type="Pfam" id="PF00060"/>
    </source>
</evidence>
<dbReference type="EnsemblMetazoa" id="AMIN001997-RA">
    <property type="protein sequence ID" value="AMIN001997-PA"/>
    <property type="gene ID" value="AMIN001997"/>
</dbReference>
<dbReference type="Gene3D" id="1.10.287.70">
    <property type="match status" value="1"/>
</dbReference>
<keyword evidence="4" id="KW-1185">Reference proteome</keyword>
<proteinExistence type="inferred from homology"/>
<comment type="similarity">
    <text evidence="1">Belongs to the glutamate-gated ion channel (TC 1.A.10.1) family.</text>
</comment>
<feature type="domain" description="Ionotropic glutamate receptor C-terminal" evidence="2">
    <location>
        <begin position="21"/>
        <end position="66"/>
    </location>
</feature>
<dbReference type="GO" id="GO:0016020">
    <property type="term" value="C:membrane"/>
    <property type="evidence" value="ECO:0007669"/>
    <property type="project" value="InterPro"/>
</dbReference>
<organism evidence="3 4">
    <name type="scientific">Anopheles minimus</name>
    <dbReference type="NCBI Taxonomy" id="112268"/>
    <lineage>
        <taxon>Eukaryota</taxon>
        <taxon>Metazoa</taxon>
        <taxon>Ecdysozoa</taxon>
        <taxon>Arthropoda</taxon>
        <taxon>Hexapoda</taxon>
        <taxon>Insecta</taxon>
        <taxon>Pterygota</taxon>
        <taxon>Neoptera</taxon>
        <taxon>Endopterygota</taxon>
        <taxon>Diptera</taxon>
        <taxon>Nematocera</taxon>
        <taxon>Culicoidea</taxon>
        <taxon>Culicidae</taxon>
        <taxon>Anophelinae</taxon>
        <taxon>Anopheles</taxon>
    </lineage>
</organism>
<dbReference type="STRING" id="112268.A0A182VVA2"/>
<dbReference type="GO" id="GO:0015276">
    <property type="term" value="F:ligand-gated monoatomic ion channel activity"/>
    <property type="evidence" value="ECO:0007669"/>
    <property type="project" value="InterPro"/>
</dbReference>
<evidence type="ECO:0000313" key="4">
    <source>
        <dbReference type="Proteomes" id="UP000075920"/>
    </source>
</evidence>
<sequence>MAERGMLHGGFDGFHLQPPCFTPYEWENPHPCNSEPLFLENSFTLLNSLWFTIGSLMQQGCDIAPK</sequence>
<dbReference type="Proteomes" id="UP000075920">
    <property type="component" value="Unassembled WGS sequence"/>
</dbReference>
<dbReference type="InterPro" id="IPR001320">
    <property type="entry name" value="Iontro_rcpt_C"/>
</dbReference>
<protein>
    <recommendedName>
        <fullName evidence="2">Ionotropic glutamate receptor C-terminal domain-containing protein</fullName>
    </recommendedName>
</protein>
<accession>A0A182VVA2</accession>
<evidence type="ECO:0000256" key="1">
    <source>
        <dbReference type="ARBA" id="ARBA00008685"/>
    </source>
</evidence>
<reference evidence="4" key="1">
    <citation type="submission" date="2013-03" db="EMBL/GenBank/DDBJ databases">
        <title>The Genome Sequence of Anopheles minimus MINIMUS1.</title>
        <authorList>
            <consortium name="The Broad Institute Genomics Platform"/>
            <person name="Neafsey D.E."/>
            <person name="Walton C."/>
            <person name="Walker B."/>
            <person name="Young S.K."/>
            <person name="Zeng Q."/>
            <person name="Gargeya S."/>
            <person name="Fitzgerald M."/>
            <person name="Haas B."/>
            <person name="Abouelleil A."/>
            <person name="Allen A.W."/>
            <person name="Alvarado L."/>
            <person name="Arachchi H.M."/>
            <person name="Berlin A.M."/>
            <person name="Chapman S.B."/>
            <person name="Gainer-Dewar J."/>
            <person name="Goldberg J."/>
            <person name="Griggs A."/>
            <person name="Gujja S."/>
            <person name="Hansen M."/>
            <person name="Howarth C."/>
            <person name="Imamovic A."/>
            <person name="Ireland A."/>
            <person name="Larimer J."/>
            <person name="McCowan C."/>
            <person name="Murphy C."/>
            <person name="Pearson M."/>
            <person name="Poon T.W."/>
            <person name="Priest M."/>
            <person name="Roberts A."/>
            <person name="Saif S."/>
            <person name="Shea T."/>
            <person name="Sisk P."/>
            <person name="Sykes S."/>
            <person name="Wortman J."/>
            <person name="Nusbaum C."/>
            <person name="Birren B."/>
        </authorList>
    </citation>
    <scope>NUCLEOTIDE SEQUENCE [LARGE SCALE GENOMIC DNA]</scope>
    <source>
        <strain evidence="4">MINIMUS1</strain>
    </source>
</reference>
<reference evidence="3" key="2">
    <citation type="submission" date="2020-05" db="UniProtKB">
        <authorList>
            <consortium name="EnsemblMetazoa"/>
        </authorList>
    </citation>
    <scope>IDENTIFICATION</scope>
    <source>
        <strain evidence="3">MINIMUS1</strain>
    </source>
</reference>
<dbReference type="AlphaFoldDB" id="A0A182VVA2"/>
<dbReference type="VEuPathDB" id="VectorBase:AMIN001997"/>